<evidence type="ECO:0000313" key="2">
    <source>
        <dbReference type="Proteomes" id="UP000077317"/>
    </source>
</evidence>
<protein>
    <submittedName>
        <fullName evidence="1">Uncharacterized protein</fullName>
    </submittedName>
</protein>
<reference evidence="2" key="2">
    <citation type="submission" date="2016-03" db="EMBL/GenBank/DDBJ databases">
        <title>Streptococcus antelopensis sp. nov., isolated from the feces of the Tibetan antelope (Pantholops hodgsonii) in Hoh Xil National Nature Reserve, Qinghai, China.</title>
        <authorList>
            <person name="Bai X."/>
        </authorList>
    </citation>
    <scope>NUCLEOTIDE SEQUENCE [LARGE SCALE GENOMIC DNA]</scope>
    <source>
        <strain evidence="2">TA 26</strain>
    </source>
</reference>
<gene>
    <name evidence="1" type="ORF">A0O21_05510</name>
</gene>
<sequence length="73" mass="8875">MMDSLFLLFIFIIDHPRDIDKYLFYIDIMLKKHFPALLKNRPFLLLTLIQPLRPISFYQADLIFLLQVFFILI</sequence>
<dbReference type="Proteomes" id="UP000077317">
    <property type="component" value="Chromosome"/>
</dbReference>
<accession>A0A172Q7S7</accession>
<name>A0A172Q7S7_9STRE</name>
<evidence type="ECO:0000313" key="1">
    <source>
        <dbReference type="EMBL" id="AND79524.1"/>
    </source>
</evidence>
<dbReference type="STRING" id="1811193.A0O21_05510"/>
<dbReference type="EMBL" id="CP014699">
    <property type="protein sequence ID" value="AND79524.1"/>
    <property type="molecule type" value="Genomic_DNA"/>
</dbReference>
<proteinExistence type="predicted"/>
<dbReference type="KEGG" id="spat:A0O21_05510"/>
<dbReference type="AlphaFoldDB" id="A0A172Q7S7"/>
<keyword evidence="2" id="KW-1185">Reference proteome</keyword>
<organism evidence="1 2">
    <name type="scientific">Streptococcus pantholopis</name>
    <dbReference type="NCBI Taxonomy" id="1811193"/>
    <lineage>
        <taxon>Bacteria</taxon>
        <taxon>Bacillati</taxon>
        <taxon>Bacillota</taxon>
        <taxon>Bacilli</taxon>
        <taxon>Lactobacillales</taxon>
        <taxon>Streptococcaceae</taxon>
        <taxon>Streptococcus</taxon>
    </lineage>
</organism>
<reference evidence="1 2" key="1">
    <citation type="journal article" date="2016" name="Int. J. Syst. Evol. Microbiol.">
        <title>Streptococcuspantholopis sp. nov., isolated from faeces of the Tibetan antelope (Pantholops hodgsonii).</title>
        <authorList>
            <person name="Bai X."/>
            <person name="Xiong Y."/>
            <person name="Lu S."/>
            <person name="Jin D."/>
            <person name="Lai X."/>
            <person name="Yang J."/>
            <person name="Niu L."/>
            <person name="Hu S."/>
            <person name="Meng X."/>
            <person name="Pu J."/>
            <person name="Ye C."/>
            <person name="Xu J."/>
        </authorList>
    </citation>
    <scope>NUCLEOTIDE SEQUENCE [LARGE SCALE GENOMIC DNA]</scope>
    <source>
        <strain evidence="1 2">TA 26</strain>
    </source>
</reference>